<dbReference type="PROSITE" id="PS51554">
    <property type="entry name" value="PFL"/>
    <property type="match status" value="1"/>
</dbReference>
<feature type="modified residue" description="Glycine radical" evidence="3">
    <location>
        <position position="787"/>
    </location>
</feature>
<gene>
    <name evidence="6" type="ORF">SAMN05920897_10415</name>
</gene>
<dbReference type="EMBL" id="FTMS01000004">
    <property type="protein sequence ID" value="SIQ11757.1"/>
    <property type="molecule type" value="Genomic_DNA"/>
</dbReference>
<dbReference type="GO" id="GO:0016740">
    <property type="term" value="F:transferase activity"/>
    <property type="evidence" value="ECO:0007669"/>
    <property type="project" value="UniProtKB-KW"/>
</dbReference>
<dbReference type="RefSeq" id="WP_076487987.1">
    <property type="nucleotide sequence ID" value="NZ_FTMS01000004.1"/>
</dbReference>
<protein>
    <submittedName>
        <fullName evidence="6">Formate C-acetyltransferase</fullName>
    </submittedName>
</protein>
<dbReference type="PANTHER" id="PTHR43641">
    <property type="entry name" value="FORMATE ACETYLTRANSFERASE 3-RELATED"/>
    <property type="match status" value="1"/>
</dbReference>
<dbReference type="InterPro" id="IPR051215">
    <property type="entry name" value="GRE"/>
</dbReference>
<dbReference type="Gene3D" id="3.20.70.20">
    <property type="match status" value="1"/>
</dbReference>
<dbReference type="CDD" id="cd01677">
    <property type="entry name" value="PFL2_DhaB_BssA"/>
    <property type="match status" value="1"/>
</dbReference>
<evidence type="ECO:0000256" key="3">
    <source>
        <dbReference type="PROSITE-ProRule" id="PRU00493"/>
    </source>
</evidence>
<dbReference type="GO" id="GO:0016829">
    <property type="term" value="F:lyase activity"/>
    <property type="evidence" value="ECO:0007669"/>
    <property type="project" value="UniProtKB-KW"/>
</dbReference>
<dbReference type="OrthoDB" id="9803969at2"/>
<dbReference type="SUPFAM" id="SSF51998">
    <property type="entry name" value="PFL-like glycyl radical enzymes"/>
    <property type="match status" value="1"/>
</dbReference>
<proteinExistence type="predicted"/>
<dbReference type="AlphaFoldDB" id="A0A1N6Q5D6"/>
<dbReference type="Pfam" id="PF01228">
    <property type="entry name" value="Gly_radical"/>
    <property type="match status" value="1"/>
</dbReference>
<keyword evidence="1 3" id="KW-0556">Organic radical</keyword>
<organism evidence="6 7">
    <name type="scientific">Alkalispirochaeta americana</name>
    <dbReference type="NCBI Taxonomy" id="159291"/>
    <lineage>
        <taxon>Bacteria</taxon>
        <taxon>Pseudomonadati</taxon>
        <taxon>Spirochaetota</taxon>
        <taxon>Spirochaetia</taxon>
        <taxon>Spirochaetales</taxon>
        <taxon>Spirochaetaceae</taxon>
        <taxon>Alkalispirochaeta</taxon>
    </lineage>
</organism>
<reference evidence="6 7" key="1">
    <citation type="submission" date="2017-01" db="EMBL/GenBank/DDBJ databases">
        <authorList>
            <person name="Mah S.A."/>
            <person name="Swanson W.J."/>
            <person name="Moy G.W."/>
            <person name="Vacquier V.D."/>
        </authorList>
    </citation>
    <scope>NUCLEOTIDE SEQUENCE [LARGE SCALE GENOMIC DNA]</scope>
    <source>
        <strain evidence="6 7">ASpG1</strain>
    </source>
</reference>
<evidence type="ECO:0000259" key="4">
    <source>
        <dbReference type="PROSITE" id="PS51149"/>
    </source>
</evidence>
<dbReference type="PROSITE" id="PS51149">
    <property type="entry name" value="GLY_RADICAL_2"/>
    <property type="match status" value="1"/>
</dbReference>
<dbReference type="PROSITE" id="PS00850">
    <property type="entry name" value="GLY_RADICAL_1"/>
    <property type="match status" value="1"/>
</dbReference>
<accession>A0A1N6Q5D6</accession>
<evidence type="ECO:0000313" key="6">
    <source>
        <dbReference type="EMBL" id="SIQ11757.1"/>
    </source>
</evidence>
<sequence>MEAAIRESGKTHRIATLRERVLQARPEICLERARCYTRVYQDFSREPVMIRRALALKKTLSDMTIFIEGDTLLAGNHSSQLRAAPIFPEYAVEWIEQEIDQFDQRPGDRFYLASEADQAREKREELLEICRFWRGKTTLDRGRALMAPHLREIHEAGIIRAEGNLTSGDAHIAVNNEKILAIGLGGYLERVTSRRRDCDLATREGLARDQFFRALELSLEAFRGFILRYADLAAELLQDGTITPRRREDLQRIRETCQFIAVNPPRTFYEAVHLTWFVQLVLQIESNGHSLSLGRMDQYLYPFYKADREAGRIQEDEARELLENLWVKLLSVNKIRSWSHTRYSAGSPLYQNVTIGGQNPDGTDAVNDLSYLILRSVAATRLTQPNLSVRFHRAMSQDFLQECLRVVSLGFGMPAFNNDEVVIPSFIDLGVSREDAYNYSAIGCIEVAVPGTWGYRCTGKHFINFARVFLAALRDGLDTMSGTRFFPGRGRLEDFTSFDQVMEAWKHQISHYARAGVAIDTAIDTVLEEDAPDLLCSAFVDDCIGRGKTIHQGGSIYDFVSGLQVGIANLGNSLAAIRKLVFQDKTISAEDLMEHLGSNFAGVQGEAVRRHLLMGAPKFGNDEDEVDLLLARAYGMYLDELEQYRTIRDGRGPIGCRYYGGTSSISANVPSGAVVPATPDGRLAFTPLAEGASPSAGTDLKGPTAVFQSIAKLPTEKILGGVLLNQKVPPLLFEDPSARLKLEHLLRTFFGELKGWHVQYNVVDRATLLAAQENPEAHRDLIVRVAGYSAFFTTLSREAQEDIIARTEQAL</sequence>
<dbReference type="InterPro" id="IPR004184">
    <property type="entry name" value="PFL_dom"/>
</dbReference>
<keyword evidence="6" id="KW-0808">Transferase</keyword>
<dbReference type="GO" id="GO:0005829">
    <property type="term" value="C:cytosol"/>
    <property type="evidence" value="ECO:0007669"/>
    <property type="project" value="TreeGrafter"/>
</dbReference>
<feature type="domain" description="Glycine radical" evidence="4">
    <location>
        <begin position="690"/>
        <end position="811"/>
    </location>
</feature>
<dbReference type="InterPro" id="IPR010098">
    <property type="entry name" value="PFL2/GDeHydtase_fam"/>
</dbReference>
<evidence type="ECO:0000313" key="7">
    <source>
        <dbReference type="Proteomes" id="UP000186400"/>
    </source>
</evidence>
<keyword evidence="2" id="KW-0456">Lyase</keyword>
<keyword evidence="7" id="KW-1185">Reference proteome</keyword>
<dbReference type="Pfam" id="PF02901">
    <property type="entry name" value="PFL-like"/>
    <property type="match status" value="1"/>
</dbReference>
<dbReference type="FunFam" id="3.20.70.20:FF:000008">
    <property type="entry name" value="Hypothetical formate acetyltransferase 3"/>
    <property type="match status" value="1"/>
</dbReference>
<feature type="domain" description="PFL" evidence="5">
    <location>
        <begin position="12"/>
        <end position="683"/>
    </location>
</feature>
<dbReference type="InterPro" id="IPR019777">
    <property type="entry name" value="Form_AcTrfase_GR_CS"/>
</dbReference>
<evidence type="ECO:0000256" key="2">
    <source>
        <dbReference type="ARBA" id="ARBA00023239"/>
    </source>
</evidence>
<name>A0A1N6Q5D6_9SPIO</name>
<dbReference type="PANTHER" id="PTHR43641:SF2">
    <property type="entry name" value="DEHYDRATASE YBIW-RELATED"/>
    <property type="match status" value="1"/>
</dbReference>
<dbReference type="NCBIfam" id="TIGR01774">
    <property type="entry name" value="PFL2-3"/>
    <property type="match status" value="1"/>
</dbReference>
<dbReference type="STRING" id="159291.SAMN05920897_10415"/>
<dbReference type="Proteomes" id="UP000186400">
    <property type="component" value="Unassembled WGS sequence"/>
</dbReference>
<evidence type="ECO:0000256" key="1">
    <source>
        <dbReference type="ARBA" id="ARBA00022818"/>
    </source>
</evidence>
<evidence type="ECO:0000259" key="5">
    <source>
        <dbReference type="PROSITE" id="PS51554"/>
    </source>
</evidence>
<dbReference type="InterPro" id="IPR001150">
    <property type="entry name" value="Gly_radical"/>
</dbReference>